<feature type="transmembrane region" description="Helical" evidence="1">
    <location>
        <begin position="306"/>
        <end position="324"/>
    </location>
</feature>
<feature type="transmembrane region" description="Helical" evidence="1">
    <location>
        <begin position="276"/>
        <end position="299"/>
    </location>
</feature>
<keyword evidence="1" id="KW-0812">Transmembrane</keyword>
<evidence type="ECO:0000256" key="1">
    <source>
        <dbReference type="SAM" id="Phobius"/>
    </source>
</evidence>
<keyword evidence="3" id="KW-1185">Reference proteome</keyword>
<gene>
    <name evidence="2" type="ORF">DBV05_g8371</name>
</gene>
<accession>A0A5N5D5D7</accession>
<keyword evidence="1" id="KW-1133">Transmembrane helix</keyword>
<protein>
    <submittedName>
        <fullName evidence="2">Uncharacterized protein</fullName>
    </submittedName>
</protein>
<feature type="transmembrane region" description="Helical" evidence="1">
    <location>
        <begin position="245"/>
        <end position="264"/>
    </location>
</feature>
<evidence type="ECO:0000313" key="2">
    <source>
        <dbReference type="EMBL" id="KAB2572998.1"/>
    </source>
</evidence>
<dbReference type="Proteomes" id="UP000325902">
    <property type="component" value="Unassembled WGS sequence"/>
</dbReference>
<dbReference type="OrthoDB" id="3934142at2759"/>
<comment type="caution">
    <text evidence="2">The sequence shown here is derived from an EMBL/GenBank/DDBJ whole genome shotgun (WGS) entry which is preliminary data.</text>
</comment>
<dbReference type="AlphaFoldDB" id="A0A5N5D5D7"/>
<keyword evidence="1" id="KW-0472">Membrane</keyword>
<name>A0A5N5D5D7_9PEZI</name>
<reference evidence="2 3" key="1">
    <citation type="journal article" date="2019" name="Sci. Rep.">
        <title>A multi-omics analysis of the grapevine pathogen Lasiodiplodia theobromae reveals that temperature affects the expression of virulence- and pathogenicity-related genes.</title>
        <authorList>
            <person name="Felix C."/>
            <person name="Meneses R."/>
            <person name="Goncalves M.F.M."/>
            <person name="Tilleman L."/>
            <person name="Duarte A.S."/>
            <person name="Jorrin-Novo J.V."/>
            <person name="Van de Peer Y."/>
            <person name="Deforce D."/>
            <person name="Van Nieuwerburgh F."/>
            <person name="Esteves A.C."/>
            <person name="Alves A."/>
        </authorList>
    </citation>
    <scope>NUCLEOTIDE SEQUENCE [LARGE SCALE GENOMIC DNA]</scope>
    <source>
        <strain evidence="2 3">LA-SOL3</strain>
    </source>
</reference>
<dbReference type="EMBL" id="VCHE01000067">
    <property type="protein sequence ID" value="KAB2572998.1"/>
    <property type="molecule type" value="Genomic_DNA"/>
</dbReference>
<sequence length="343" mass="38801">MDALFRRGRLPSDEQIPLTPVNAAESGREPHQVAKGHGGPLSGTPLFASYTRQSAEDFNKISQLDQNANAPIFIPSLVNLRRRCFEHVSSSLLELERDIPRMEHNEDKISKAIELLKDMDAMVESEAKRLRMEDPEYAASRGLSIVHFESKDPINTYHQGNWLMLSKKWGHSASNIVDPINKPDGTKLSKYHLKHIKDFMGVGLEGLHMWTRRTKTVEERQRGSLKYQVSGETELNYRIARTWKIVLYLAVAALILFYGVGIIATNSEFSPTFEQFFFWIAIFWSLISSALLSWVVKVLGGSHRDVVAAMLTGIGIWLVVIQIGQTRLNRQLEDKTNSPNPSS</sequence>
<proteinExistence type="predicted"/>
<evidence type="ECO:0000313" key="3">
    <source>
        <dbReference type="Proteomes" id="UP000325902"/>
    </source>
</evidence>
<organism evidence="2 3">
    <name type="scientific">Lasiodiplodia theobromae</name>
    <dbReference type="NCBI Taxonomy" id="45133"/>
    <lineage>
        <taxon>Eukaryota</taxon>
        <taxon>Fungi</taxon>
        <taxon>Dikarya</taxon>
        <taxon>Ascomycota</taxon>
        <taxon>Pezizomycotina</taxon>
        <taxon>Dothideomycetes</taxon>
        <taxon>Dothideomycetes incertae sedis</taxon>
        <taxon>Botryosphaeriales</taxon>
        <taxon>Botryosphaeriaceae</taxon>
        <taxon>Lasiodiplodia</taxon>
    </lineage>
</organism>